<reference evidence="5 6" key="1">
    <citation type="journal article" date="2024" name="IMA Fungus">
        <title>IMA Genome - F19 : A genome assembly and annotation guide to empower mycologists, including annotated draft genome sequences of Ceratocystis pirilliformis, Diaporthe australafricana, Fusarium ophioides, Paecilomyces lecythidis, and Sporothrix stenoceras.</title>
        <authorList>
            <person name="Aylward J."/>
            <person name="Wilson A.M."/>
            <person name="Visagie C.M."/>
            <person name="Spraker J."/>
            <person name="Barnes I."/>
            <person name="Buitendag C."/>
            <person name="Ceriani C."/>
            <person name="Del Mar Angel L."/>
            <person name="du Plessis D."/>
            <person name="Fuchs T."/>
            <person name="Gasser K."/>
            <person name="Kramer D."/>
            <person name="Li W."/>
            <person name="Munsamy K."/>
            <person name="Piso A."/>
            <person name="Price J.L."/>
            <person name="Sonnekus B."/>
            <person name="Thomas C."/>
            <person name="van der Nest A."/>
            <person name="van Dijk A."/>
            <person name="van Heerden A."/>
            <person name="van Vuuren N."/>
            <person name="Yilmaz N."/>
            <person name="Duong T.A."/>
            <person name="van der Merwe N.A."/>
            <person name="Wingfield M.J."/>
            <person name="Wingfield B.D."/>
        </authorList>
    </citation>
    <scope>NUCLEOTIDE SEQUENCE [LARGE SCALE GENOMIC DNA]</scope>
    <source>
        <strain evidence="5 6">CMW 5346</strain>
    </source>
</reference>
<dbReference type="PRINTS" id="PR00368">
    <property type="entry name" value="FADPNR"/>
</dbReference>
<comment type="similarity">
    <text evidence="1">Belongs to the class-II pyridine nucleotide-disulfide oxidoreductase family.</text>
</comment>
<dbReference type="Gene3D" id="3.50.50.60">
    <property type="entry name" value="FAD/NAD(P)-binding domain"/>
    <property type="match status" value="3"/>
</dbReference>
<keyword evidence="2" id="KW-0285">Flavoprotein</keyword>
<gene>
    <name evidence="5" type="ORF">Sste5346_006100</name>
</gene>
<dbReference type="PRINTS" id="PR00469">
    <property type="entry name" value="PNDRDTASEII"/>
</dbReference>
<dbReference type="SUPFAM" id="SSF51905">
    <property type="entry name" value="FAD/NAD(P)-binding domain"/>
    <property type="match status" value="1"/>
</dbReference>
<dbReference type="Proteomes" id="UP001583186">
    <property type="component" value="Unassembled WGS sequence"/>
</dbReference>
<dbReference type="InterPro" id="IPR036188">
    <property type="entry name" value="FAD/NAD-bd_sf"/>
</dbReference>
<keyword evidence="3" id="KW-0560">Oxidoreductase</keyword>
<organism evidence="5 6">
    <name type="scientific">Sporothrix stenoceras</name>
    <dbReference type="NCBI Taxonomy" id="5173"/>
    <lineage>
        <taxon>Eukaryota</taxon>
        <taxon>Fungi</taxon>
        <taxon>Dikarya</taxon>
        <taxon>Ascomycota</taxon>
        <taxon>Pezizomycotina</taxon>
        <taxon>Sordariomycetes</taxon>
        <taxon>Sordariomycetidae</taxon>
        <taxon>Ophiostomatales</taxon>
        <taxon>Ophiostomataceae</taxon>
        <taxon>Sporothrix</taxon>
    </lineage>
</organism>
<proteinExistence type="inferred from homology"/>
<evidence type="ECO:0000256" key="2">
    <source>
        <dbReference type="ARBA" id="ARBA00022630"/>
    </source>
</evidence>
<keyword evidence="6" id="KW-1185">Reference proteome</keyword>
<dbReference type="PANTHER" id="PTHR48105">
    <property type="entry name" value="THIOREDOXIN REDUCTASE 1-RELATED-RELATED"/>
    <property type="match status" value="1"/>
</dbReference>
<sequence length="346" mass="35931">MSSLLPPVPPGTGPTTANVLIIGAGPAGIAAALTLARQQHSAILFGDGVYRNGRAEQMHLIPGLDGARPSNFSQAARSNVLQNYGEHISFRDVTVFSVQRVAGGFAAVDAAGVAYFGHKLILASGVEDLPLPIDGYAACFGSVIFHCLLCKGYEQRGGASAGVLAIDSFGRAPVALHMARQASSLARTVTIYTNGAGALAAEIEAGFCRAGGSAGIMRVDNRVIRRFVFLGEQEQAQGGGIRLEFVDNSLPADEAFLAHAPKTRPRGPFVSQLGLETLPPGDNDGDIKVELPYYQTSVSGVFAAGDNCSKMKSVAHAMLSGNVAGMGAASQIVAEQLGQVYTAELM</sequence>
<dbReference type="InterPro" id="IPR050097">
    <property type="entry name" value="Ferredoxin-NADP_redctase_2"/>
</dbReference>
<feature type="domain" description="FAD/NAD(P)-binding" evidence="4">
    <location>
        <begin position="18"/>
        <end position="321"/>
    </location>
</feature>
<dbReference type="InterPro" id="IPR023753">
    <property type="entry name" value="FAD/NAD-binding_dom"/>
</dbReference>
<comment type="caution">
    <text evidence="5">The sequence shown here is derived from an EMBL/GenBank/DDBJ whole genome shotgun (WGS) entry which is preliminary data.</text>
</comment>
<dbReference type="EMBL" id="JAWCUI010000035">
    <property type="protein sequence ID" value="KAL1893959.1"/>
    <property type="molecule type" value="Genomic_DNA"/>
</dbReference>
<evidence type="ECO:0000259" key="4">
    <source>
        <dbReference type="Pfam" id="PF07992"/>
    </source>
</evidence>
<evidence type="ECO:0000256" key="1">
    <source>
        <dbReference type="ARBA" id="ARBA00009333"/>
    </source>
</evidence>
<evidence type="ECO:0000256" key="3">
    <source>
        <dbReference type="ARBA" id="ARBA00023002"/>
    </source>
</evidence>
<protein>
    <recommendedName>
        <fullName evidence="4">FAD/NAD(P)-binding domain-containing protein</fullName>
    </recommendedName>
</protein>
<dbReference type="Pfam" id="PF07992">
    <property type="entry name" value="Pyr_redox_2"/>
    <property type="match status" value="1"/>
</dbReference>
<name>A0ABR3Z377_9PEZI</name>
<evidence type="ECO:0000313" key="5">
    <source>
        <dbReference type="EMBL" id="KAL1893959.1"/>
    </source>
</evidence>
<evidence type="ECO:0000313" key="6">
    <source>
        <dbReference type="Proteomes" id="UP001583186"/>
    </source>
</evidence>
<accession>A0ABR3Z377</accession>